<keyword evidence="7" id="KW-1185">Reference proteome</keyword>
<gene>
    <name evidence="6" type="ORF">MUN68_015195</name>
</gene>
<keyword evidence="2 4" id="KW-0732">Signal</keyword>
<keyword evidence="1" id="KW-0433">Leucine-rich repeat</keyword>
<dbReference type="InterPro" id="IPR032675">
    <property type="entry name" value="LRR_dom_sf"/>
</dbReference>
<sequence>MRQFYFFLLLAFLSLNANAQLTYVPDDNFEQALINLGYDSGPLDDFVPTINISGVSILNVDDKGISDLTGIEDFAALTELRCYTNSIANLDVSANTQLIYLDCSANSLTSLDVSSNTQLQFLNCGINAIMILNLNQNSLLSNFYATNNQLTALSIRNGAGNIITNFNTINNPNLTCIQVDNATYSTNNWTDIDMQSSFSEDCHYGETYVPDDNFEQALIDLGYDAGALDDYVPTANINTVGTLSVSNKGISDLTGIEDFEDLTTLFCGINLLTSLDVSNNAQLSYLNCSFNSNLTNLDVSANQALTTLSCDLTGLNSLDVSTNIALTVLRCDSNNLTSIDISTNTALATLSCQSNNLSSLNLVNNPFLEILNCNNNDLIGLNLKNGNNTIITDFDAIGNPNLTCIQVEDAAYSTTNWTNIDAQTSFSEDCYYNDTYVPDDNFEQALIDLGYDSGPLDNYVLTANINTLTSLDVSNKSISDLTGIEDFVALIVLQCNGNNLASMDFSNNTLLETLYCYGNNSTSLEISNNISLKLLSCHSNNFTDLDTSNNVALESLSTFTGNLISLDLSNNTSLNYLKCSNNNLTSINVQNGNNAIITTFDTIGNPNLTCIEVNDATYSTTNWTDIDAQTSFSEDCHYGETYVPDDNFEQALIDLGYDTGVLDDYVPTANINTVTNLNVDSNSISDLTGIEGFVALTDLSCYNNSLSSLDVSSNTALTFLVCSFNSLSSLDISSNTALTFLACHSNSLTSIDVSNNTALESLSCTNNSISSLDVSTNTALRFLFCHDNSINSLDISNNIALVSLFCYDNNLTGLDLINNTLLEYLDCNNNNLISLNIKNGNNTIITTFNATGNPNLSCIEVDDAAYSTTNWTNVDMASIFSEDCATLSLESINEHTFSVYPNPVNNELNISSTTNGHYNILNVNGQTLKQGVLVNGNNNINLSQLKSGLYFLNIKNDTGSILKKVIKK</sequence>
<keyword evidence="3" id="KW-0677">Repeat</keyword>
<feature type="domain" description="Secretion system C-terminal sorting" evidence="5">
    <location>
        <begin position="899"/>
        <end position="966"/>
    </location>
</feature>
<feature type="chain" id="PRO_5045229498" evidence="4">
    <location>
        <begin position="20"/>
        <end position="968"/>
    </location>
</feature>
<accession>A0ABY7RWM5</accession>
<name>A0ABY7RWM5_9FLAO</name>
<protein>
    <submittedName>
        <fullName evidence="6">T9SS type A sorting domain-containing protein</fullName>
    </submittedName>
</protein>
<proteinExistence type="predicted"/>
<dbReference type="EMBL" id="CP116221">
    <property type="protein sequence ID" value="WCO01398.1"/>
    <property type="molecule type" value="Genomic_DNA"/>
</dbReference>
<dbReference type="Proteomes" id="UP001202717">
    <property type="component" value="Chromosome"/>
</dbReference>
<dbReference type="SUPFAM" id="SSF52058">
    <property type="entry name" value="L domain-like"/>
    <property type="match status" value="4"/>
</dbReference>
<evidence type="ECO:0000313" key="6">
    <source>
        <dbReference type="EMBL" id="WCO01398.1"/>
    </source>
</evidence>
<dbReference type="Gene3D" id="3.80.10.10">
    <property type="entry name" value="Ribonuclease Inhibitor"/>
    <property type="match status" value="4"/>
</dbReference>
<feature type="signal peptide" evidence="4">
    <location>
        <begin position="1"/>
        <end position="19"/>
    </location>
</feature>
<dbReference type="NCBIfam" id="TIGR04183">
    <property type="entry name" value="Por_Secre_tail"/>
    <property type="match status" value="1"/>
</dbReference>
<evidence type="ECO:0000256" key="1">
    <source>
        <dbReference type="ARBA" id="ARBA00022614"/>
    </source>
</evidence>
<dbReference type="PANTHER" id="PTHR47566">
    <property type="match status" value="1"/>
</dbReference>
<dbReference type="RefSeq" id="WP_249993348.1">
    <property type="nucleotide sequence ID" value="NZ_CP116221.1"/>
</dbReference>
<dbReference type="InterPro" id="IPR026444">
    <property type="entry name" value="Secre_tail"/>
</dbReference>
<evidence type="ECO:0000256" key="3">
    <source>
        <dbReference type="ARBA" id="ARBA00022737"/>
    </source>
</evidence>
<organism evidence="6 7">
    <name type="scientific">Psychroserpens ponticola</name>
    <dbReference type="NCBI Taxonomy" id="2932268"/>
    <lineage>
        <taxon>Bacteria</taxon>
        <taxon>Pseudomonadati</taxon>
        <taxon>Bacteroidota</taxon>
        <taxon>Flavobacteriia</taxon>
        <taxon>Flavobacteriales</taxon>
        <taxon>Flavobacteriaceae</taxon>
        <taxon>Psychroserpens</taxon>
    </lineage>
</organism>
<reference evidence="6 7" key="1">
    <citation type="submission" date="2023-01" db="EMBL/GenBank/DDBJ databases">
        <title>Psychroserpens ponticola sp. nov., isolated from seawater.</title>
        <authorList>
            <person name="Kristyanto S."/>
            <person name="Jung J."/>
            <person name="Kim J.M."/>
            <person name="Jeon C.O."/>
        </authorList>
    </citation>
    <scope>NUCLEOTIDE SEQUENCE [LARGE SCALE GENOMIC DNA]</scope>
    <source>
        <strain evidence="6 7">MSW6</strain>
    </source>
</reference>
<dbReference type="PANTHER" id="PTHR47566:SF1">
    <property type="entry name" value="PROTEIN NUD1"/>
    <property type="match status" value="1"/>
</dbReference>
<dbReference type="InterPro" id="IPR052574">
    <property type="entry name" value="CDIRP"/>
</dbReference>
<evidence type="ECO:0000259" key="5">
    <source>
        <dbReference type="Pfam" id="PF18962"/>
    </source>
</evidence>
<evidence type="ECO:0000256" key="4">
    <source>
        <dbReference type="SAM" id="SignalP"/>
    </source>
</evidence>
<evidence type="ECO:0000313" key="7">
    <source>
        <dbReference type="Proteomes" id="UP001202717"/>
    </source>
</evidence>
<evidence type="ECO:0000256" key="2">
    <source>
        <dbReference type="ARBA" id="ARBA00022729"/>
    </source>
</evidence>
<dbReference type="Pfam" id="PF18962">
    <property type="entry name" value="Por_Secre_tail"/>
    <property type="match status" value="1"/>
</dbReference>